<evidence type="ECO:0000313" key="3">
    <source>
        <dbReference type="Proteomes" id="UP000826656"/>
    </source>
</evidence>
<protein>
    <submittedName>
        <fullName evidence="2">Uncharacterized protein</fullName>
    </submittedName>
</protein>
<feature type="region of interest" description="Disordered" evidence="1">
    <location>
        <begin position="1"/>
        <end position="43"/>
    </location>
</feature>
<reference evidence="2 3" key="1">
    <citation type="journal article" date="2021" name="bioRxiv">
        <title>Chromosome-scale and haplotype-resolved genome assembly of a tetraploid potato cultivar.</title>
        <authorList>
            <person name="Sun H."/>
            <person name="Jiao W.-B."/>
            <person name="Krause K."/>
            <person name="Campoy J.A."/>
            <person name="Goel M."/>
            <person name="Folz-Donahue K."/>
            <person name="Kukat C."/>
            <person name="Huettel B."/>
            <person name="Schneeberger K."/>
        </authorList>
    </citation>
    <scope>NUCLEOTIDE SEQUENCE [LARGE SCALE GENOMIC DNA]</scope>
    <source>
        <strain evidence="2">SolTubOtavaFocal</strain>
        <tissue evidence="2">Leaves</tissue>
    </source>
</reference>
<accession>A0ABQ7V177</accession>
<feature type="compositionally biased region" description="Acidic residues" evidence="1">
    <location>
        <begin position="28"/>
        <end position="41"/>
    </location>
</feature>
<keyword evidence="3" id="KW-1185">Reference proteome</keyword>
<evidence type="ECO:0000313" key="2">
    <source>
        <dbReference type="EMBL" id="KAH0757819.1"/>
    </source>
</evidence>
<organism evidence="2 3">
    <name type="scientific">Solanum tuberosum</name>
    <name type="common">Potato</name>
    <dbReference type="NCBI Taxonomy" id="4113"/>
    <lineage>
        <taxon>Eukaryota</taxon>
        <taxon>Viridiplantae</taxon>
        <taxon>Streptophyta</taxon>
        <taxon>Embryophyta</taxon>
        <taxon>Tracheophyta</taxon>
        <taxon>Spermatophyta</taxon>
        <taxon>Magnoliopsida</taxon>
        <taxon>eudicotyledons</taxon>
        <taxon>Gunneridae</taxon>
        <taxon>Pentapetalae</taxon>
        <taxon>asterids</taxon>
        <taxon>lamiids</taxon>
        <taxon>Solanales</taxon>
        <taxon>Solanaceae</taxon>
        <taxon>Solanoideae</taxon>
        <taxon>Solaneae</taxon>
        <taxon>Solanum</taxon>
    </lineage>
</organism>
<evidence type="ECO:0000256" key="1">
    <source>
        <dbReference type="SAM" id="MobiDB-lite"/>
    </source>
</evidence>
<dbReference type="Proteomes" id="UP000826656">
    <property type="component" value="Unassembled WGS sequence"/>
</dbReference>
<comment type="caution">
    <text evidence="2">The sequence shown here is derived from an EMBL/GenBank/DDBJ whole genome shotgun (WGS) entry which is preliminary data.</text>
</comment>
<gene>
    <name evidence="2" type="ORF">KY290_021312</name>
</gene>
<proteinExistence type="predicted"/>
<sequence>METENKQQGQKEEVEDYDEYEVPNSKDEYDEDTQSLDDNDDEITRTLGPVFKLIIRRKSKKSKGNKDYLQEEGKKQGTTLLELEANHSLELEAEICDSFYYGKDSHY</sequence>
<name>A0ABQ7V177_SOLTU</name>
<dbReference type="EMBL" id="JAIVGD010000015">
    <property type="protein sequence ID" value="KAH0757819.1"/>
    <property type="molecule type" value="Genomic_DNA"/>
</dbReference>